<sequence>ELTGSIMALWQQRLTQSTYDEEDIDIIYASESEMNSTGPPSPVADDVSIIAPPVQFADGMNSRTDHNGNRPTNPTTPVRLPIIMSNESNTNIALEEIRARLRKTKFDYSSDSRQRISEATPQLDFRNVLKKKGKV</sequence>
<name>A0A0B7BZ87_9EUPU</name>
<accession>A0A0B7BZ87</accession>
<organism evidence="2">
    <name type="scientific">Arion vulgaris</name>
    <dbReference type="NCBI Taxonomy" id="1028688"/>
    <lineage>
        <taxon>Eukaryota</taxon>
        <taxon>Metazoa</taxon>
        <taxon>Spiralia</taxon>
        <taxon>Lophotrochozoa</taxon>
        <taxon>Mollusca</taxon>
        <taxon>Gastropoda</taxon>
        <taxon>Heterobranchia</taxon>
        <taxon>Euthyneura</taxon>
        <taxon>Panpulmonata</taxon>
        <taxon>Eupulmonata</taxon>
        <taxon>Stylommatophora</taxon>
        <taxon>Helicina</taxon>
        <taxon>Arionoidea</taxon>
        <taxon>Arionidae</taxon>
        <taxon>Arion</taxon>
    </lineage>
</organism>
<reference evidence="2" key="1">
    <citation type="submission" date="2014-12" db="EMBL/GenBank/DDBJ databases">
        <title>Insight into the proteome of Arion vulgaris.</title>
        <authorList>
            <person name="Aradska J."/>
            <person name="Bulat T."/>
            <person name="Smidak R."/>
            <person name="Sarate P."/>
            <person name="Gangsoo J."/>
            <person name="Sialana F."/>
            <person name="Bilban M."/>
            <person name="Lubec G."/>
        </authorList>
    </citation>
    <scope>NUCLEOTIDE SEQUENCE</scope>
    <source>
        <tissue evidence="2">Skin</tissue>
    </source>
</reference>
<dbReference type="AlphaFoldDB" id="A0A0B7BZ87"/>
<dbReference type="EMBL" id="HACG01050836">
    <property type="protein sequence ID" value="CEK97701.1"/>
    <property type="molecule type" value="Transcribed_RNA"/>
</dbReference>
<feature type="region of interest" description="Disordered" evidence="1">
    <location>
        <begin position="57"/>
        <end position="80"/>
    </location>
</feature>
<evidence type="ECO:0000256" key="1">
    <source>
        <dbReference type="SAM" id="MobiDB-lite"/>
    </source>
</evidence>
<evidence type="ECO:0000313" key="2">
    <source>
        <dbReference type="EMBL" id="CEK97701.1"/>
    </source>
</evidence>
<proteinExistence type="predicted"/>
<feature type="non-terminal residue" evidence="2">
    <location>
        <position position="1"/>
    </location>
</feature>
<protein>
    <submittedName>
        <fullName evidence="2">Uncharacterized protein</fullName>
    </submittedName>
</protein>
<gene>
    <name evidence="2" type="primary">ORF216628</name>
</gene>